<comment type="caution">
    <text evidence="4">The sequence shown here is derived from an EMBL/GenBank/DDBJ whole genome shotgun (WGS) entry which is preliminary data.</text>
</comment>
<sequence>MTKRQLIERVSQEAEEDRAQPRLTRADWLEKALEMLIENGIDAVRITRLADLLGVTRGSFYWHFADRSELLEAMLDVWQQSNTASIIQAATTPGTLQDRILALFICWLDPELFDPRLDFAVRDWARGDAALQAVIARSDQQRMDALTAMFAAHGFAERQAIIRARNFYYTQMGYYALNVREPLSVRLSYVPTYFETYTDEKLDPQAEADFRHKVIARKELWGDECIPAR</sequence>
<dbReference type="Gene3D" id="1.10.357.10">
    <property type="entry name" value="Tetracycline Repressor, domain 2"/>
    <property type="match status" value="1"/>
</dbReference>
<keyword evidence="5" id="KW-1185">Reference proteome</keyword>
<evidence type="ECO:0000256" key="2">
    <source>
        <dbReference type="PROSITE-ProRule" id="PRU00335"/>
    </source>
</evidence>
<dbReference type="PANTHER" id="PTHR30055">
    <property type="entry name" value="HTH-TYPE TRANSCRIPTIONAL REGULATOR RUTR"/>
    <property type="match status" value="1"/>
</dbReference>
<protein>
    <submittedName>
        <fullName evidence="4">TetR/AcrR family transcriptional regulator</fullName>
    </submittedName>
</protein>
<proteinExistence type="predicted"/>
<dbReference type="RefSeq" id="WP_115756123.1">
    <property type="nucleotide sequence ID" value="NZ_QFCQ01000062.1"/>
</dbReference>
<dbReference type="PANTHER" id="PTHR30055:SF239">
    <property type="entry name" value="TRANSCRIPTIONAL REGULATORY PROTEIN"/>
    <property type="match status" value="1"/>
</dbReference>
<dbReference type="PRINTS" id="PR00455">
    <property type="entry name" value="HTHTETR"/>
</dbReference>
<dbReference type="GO" id="GO:0003700">
    <property type="term" value="F:DNA-binding transcription factor activity"/>
    <property type="evidence" value="ECO:0007669"/>
    <property type="project" value="TreeGrafter"/>
</dbReference>
<evidence type="ECO:0000313" key="4">
    <source>
        <dbReference type="EMBL" id="RDW12862.1"/>
    </source>
</evidence>
<feature type="domain" description="HTH tetR-type" evidence="3">
    <location>
        <begin position="22"/>
        <end position="82"/>
    </location>
</feature>
<evidence type="ECO:0000259" key="3">
    <source>
        <dbReference type="PROSITE" id="PS50977"/>
    </source>
</evidence>
<evidence type="ECO:0000313" key="5">
    <source>
        <dbReference type="Proteomes" id="UP000256679"/>
    </source>
</evidence>
<dbReference type="PROSITE" id="PS50977">
    <property type="entry name" value="HTH_TETR_2"/>
    <property type="match status" value="1"/>
</dbReference>
<dbReference type="Pfam" id="PF00440">
    <property type="entry name" value="TetR_N"/>
    <property type="match status" value="1"/>
</dbReference>
<dbReference type="EMBL" id="QFCQ01000062">
    <property type="protein sequence ID" value="RDW12862.1"/>
    <property type="molecule type" value="Genomic_DNA"/>
</dbReference>
<evidence type="ECO:0000256" key="1">
    <source>
        <dbReference type="ARBA" id="ARBA00023125"/>
    </source>
</evidence>
<keyword evidence="1 2" id="KW-0238">DNA-binding</keyword>
<dbReference type="InterPro" id="IPR050109">
    <property type="entry name" value="HTH-type_TetR-like_transc_reg"/>
</dbReference>
<organism evidence="4 5">
    <name type="scientific">Paracoccus thiocyanatus</name>
    <dbReference type="NCBI Taxonomy" id="34006"/>
    <lineage>
        <taxon>Bacteria</taxon>
        <taxon>Pseudomonadati</taxon>
        <taxon>Pseudomonadota</taxon>
        <taxon>Alphaproteobacteria</taxon>
        <taxon>Rhodobacterales</taxon>
        <taxon>Paracoccaceae</taxon>
        <taxon>Paracoccus</taxon>
    </lineage>
</organism>
<dbReference type="AlphaFoldDB" id="A0A3D8PB47"/>
<accession>A0A3D8PB47</accession>
<dbReference type="InterPro" id="IPR001647">
    <property type="entry name" value="HTH_TetR"/>
</dbReference>
<dbReference type="Proteomes" id="UP000256679">
    <property type="component" value="Unassembled WGS sequence"/>
</dbReference>
<gene>
    <name evidence="4" type="ORF">DIE28_11300</name>
</gene>
<feature type="DNA-binding region" description="H-T-H motif" evidence="2">
    <location>
        <begin position="45"/>
        <end position="64"/>
    </location>
</feature>
<dbReference type="SUPFAM" id="SSF46689">
    <property type="entry name" value="Homeodomain-like"/>
    <property type="match status" value="1"/>
</dbReference>
<dbReference type="InterPro" id="IPR009057">
    <property type="entry name" value="Homeodomain-like_sf"/>
</dbReference>
<name>A0A3D8PB47_9RHOB</name>
<dbReference type="GO" id="GO:0000976">
    <property type="term" value="F:transcription cis-regulatory region binding"/>
    <property type="evidence" value="ECO:0007669"/>
    <property type="project" value="TreeGrafter"/>
</dbReference>
<reference evidence="4 5" key="1">
    <citation type="submission" date="2018-05" db="EMBL/GenBank/DDBJ databases">
        <title>Whole genome sequencing of Paracoccus thiocyanatus SST.</title>
        <authorList>
            <person name="Ghosh W."/>
            <person name="Rameez M.J."/>
            <person name="Roy C."/>
        </authorList>
    </citation>
    <scope>NUCLEOTIDE SEQUENCE [LARGE SCALE GENOMIC DNA]</scope>
    <source>
        <strain evidence="4 5">SST</strain>
    </source>
</reference>